<keyword evidence="1" id="KW-1133">Transmembrane helix</keyword>
<reference evidence="5" key="1">
    <citation type="submission" date="2016-11" db="UniProtKB">
        <authorList>
            <consortium name="WormBaseParasite"/>
        </authorList>
    </citation>
    <scope>IDENTIFICATION</scope>
</reference>
<dbReference type="InterPro" id="IPR019422">
    <property type="entry name" value="7TM_GPCR_serpentine_rcpt_Srh"/>
</dbReference>
<accession>A0A1I7S4B4</accession>
<proteinExistence type="predicted"/>
<dbReference type="WBParaSite" id="BXY_0784600.1">
    <property type="protein sequence ID" value="BXY_0784600.1"/>
    <property type="gene ID" value="BXY_0784600"/>
</dbReference>
<dbReference type="Proteomes" id="UP000095284">
    <property type="component" value="Unplaced"/>
</dbReference>
<keyword evidence="1" id="KW-0812">Transmembrane</keyword>
<dbReference type="EMBL" id="CAJFCV020000004">
    <property type="protein sequence ID" value="CAG9116917.1"/>
    <property type="molecule type" value="Genomic_DNA"/>
</dbReference>
<feature type="transmembrane region" description="Helical" evidence="1">
    <location>
        <begin position="48"/>
        <end position="73"/>
    </location>
</feature>
<evidence type="ECO:0000313" key="2">
    <source>
        <dbReference type="EMBL" id="CAD5227102.1"/>
    </source>
</evidence>
<evidence type="ECO:0000313" key="4">
    <source>
        <dbReference type="Proteomes" id="UP000659654"/>
    </source>
</evidence>
<gene>
    <name evidence="2" type="ORF">BXYJ_LOCUS9647</name>
</gene>
<dbReference type="EMBL" id="CAJFDI010000004">
    <property type="protein sequence ID" value="CAD5227102.1"/>
    <property type="molecule type" value="Genomic_DNA"/>
</dbReference>
<evidence type="ECO:0000313" key="5">
    <source>
        <dbReference type="WBParaSite" id="BXY_0784600.1"/>
    </source>
</evidence>
<name>A0A1I7S4B4_BURXY</name>
<evidence type="ECO:0000313" key="3">
    <source>
        <dbReference type="Proteomes" id="UP000095284"/>
    </source>
</evidence>
<dbReference type="Proteomes" id="UP000582659">
    <property type="component" value="Unassembled WGS sequence"/>
</dbReference>
<feature type="transmembrane region" description="Helical" evidence="1">
    <location>
        <begin position="21"/>
        <end position="42"/>
    </location>
</feature>
<organism evidence="3 5">
    <name type="scientific">Bursaphelenchus xylophilus</name>
    <name type="common">Pinewood nematode worm</name>
    <name type="synonym">Aphelenchoides xylophilus</name>
    <dbReference type="NCBI Taxonomy" id="6326"/>
    <lineage>
        <taxon>Eukaryota</taxon>
        <taxon>Metazoa</taxon>
        <taxon>Ecdysozoa</taxon>
        <taxon>Nematoda</taxon>
        <taxon>Chromadorea</taxon>
        <taxon>Rhabditida</taxon>
        <taxon>Tylenchina</taxon>
        <taxon>Tylenchomorpha</taxon>
        <taxon>Aphelenchoidea</taxon>
        <taxon>Aphelenchoididae</taxon>
        <taxon>Bursaphelenchus</taxon>
    </lineage>
</organism>
<keyword evidence="4" id="KW-1185">Reference proteome</keyword>
<keyword evidence="1" id="KW-0472">Membrane</keyword>
<dbReference type="Proteomes" id="UP000659654">
    <property type="component" value="Unassembled WGS sequence"/>
</dbReference>
<dbReference type="OrthoDB" id="5807180at2759"/>
<dbReference type="AlphaFoldDB" id="A0A1I7S4B4"/>
<evidence type="ECO:0000256" key="1">
    <source>
        <dbReference type="SAM" id="Phobius"/>
    </source>
</evidence>
<sequence length="131" mass="15214">MSLNHTRRMRFRWNSAVMLASRTLNPVFLLVIPLVICCYMIFMNWPMFSIGLLLAFLWAIHGLVNAVATISVFRPYRHVVKSSFCKMIYKEKYISRNSFQRTFRSTTEAPIKVNQIGTISNAMSTIQNESQ</sequence>
<reference evidence="2" key="2">
    <citation type="submission" date="2020-09" db="EMBL/GenBank/DDBJ databases">
        <authorList>
            <person name="Kikuchi T."/>
        </authorList>
    </citation>
    <scope>NUCLEOTIDE SEQUENCE</scope>
    <source>
        <strain evidence="2">Ka4C1</strain>
    </source>
</reference>
<dbReference type="Pfam" id="PF10318">
    <property type="entry name" value="7TM_GPCR_Srh"/>
    <property type="match status" value="1"/>
</dbReference>
<protein>
    <submittedName>
        <fullName evidence="2">(pine wood nematode) hypothetical protein</fullName>
    </submittedName>
</protein>